<dbReference type="Pfam" id="PF14520">
    <property type="entry name" value="HHH_5"/>
    <property type="match status" value="1"/>
</dbReference>
<feature type="region of interest" description="Domain III" evidence="6">
    <location>
        <begin position="148"/>
        <end position="194"/>
    </location>
</feature>
<dbReference type="Proteomes" id="UP000029622">
    <property type="component" value="Unassembled WGS sequence"/>
</dbReference>
<evidence type="ECO:0000313" key="10">
    <source>
        <dbReference type="Proteomes" id="UP000029622"/>
    </source>
</evidence>
<dbReference type="GO" id="GO:0005737">
    <property type="term" value="C:cytoplasm"/>
    <property type="evidence" value="ECO:0007669"/>
    <property type="project" value="UniProtKB-SubCell"/>
</dbReference>
<dbReference type="RefSeq" id="WP_035161359.1">
    <property type="nucleotide sequence ID" value="NZ_AZTB01000001.1"/>
</dbReference>
<dbReference type="GO" id="GO:0005524">
    <property type="term" value="F:ATP binding"/>
    <property type="evidence" value="ECO:0007669"/>
    <property type="project" value="InterPro"/>
</dbReference>
<dbReference type="InterPro" id="IPR036267">
    <property type="entry name" value="RuvA_C_sf"/>
</dbReference>
<dbReference type="CDD" id="cd14332">
    <property type="entry name" value="UBA_RuvA_C"/>
    <property type="match status" value="1"/>
</dbReference>
<gene>
    <name evidence="6" type="primary">ruvA</name>
    <name evidence="9" type="ORF">Y919_00765</name>
</gene>
<dbReference type="GO" id="GO:0009379">
    <property type="term" value="C:Holliday junction helicase complex"/>
    <property type="evidence" value="ECO:0007669"/>
    <property type="project" value="InterPro"/>
</dbReference>
<dbReference type="InterPro" id="IPR012340">
    <property type="entry name" value="NA-bd_OB-fold"/>
</dbReference>
<evidence type="ECO:0000256" key="1">
    <source>
        <dbReference type="ARBA" id="ARBA00022490"/>
    </source>
</evidence>
<dbReference type="GO" id="GO:0006310">
    <property type="term" value="P:DNA recombination"/>
    <property type="evidence" value="ECO:0007669"/>
    <property type="project" value="UniProtKB-UniRule"/>
</dbReference>
<sequence length="194" mass="21445">MFSYIIGDVSEIGEDYIVIDNHGIGYFINTSKNTICNLKDNIKGVKIHTHFHVREDGISIYGFISKEELEMFKLLLLVSKIGPKVALGILSSLTPESIKQAILNEDIKLLSTAQGIGLKTGKRIILELKDKIKDGIFTETNVFKSDSSIDEAVGALISLGYSRTEINNVLSKIDTSDLKTEDIIKIALKKLSTK</sequence>
<evidence type="ECO:0000256" key="2">
    <source>
        <dbReference type="ARBA" id="ARBA00022763"/>
    </source>
</evidence>
<evidence type="ECO:0000256" key="4">
    <source>
        <dbReference type="ARBA" id="ARBA00023172"/>
    </source>
</evidence>
<comment type="domain">
    <text evidence="6">Has three domains with a flexible linker between the domains II and III and assumes an 'L' shape. Domain III is highly mobile and contacts RuvB.</text>
</comment>
<feature type="domain" description="Holliday junction DNA helicase RuvA C-terminal" evidence="8">
    <location>
        <begin position="149"/>
        <end position="192"/>
    </location>
</feature>
<dbReference type="HAMAP" id="MF_00031">
    <property type="entry name" value="DNA_HJ_migration_RuvA"/>
    <property type="match status" value="1"/>
</dbReference>
<dbReference type="InterPro" id="IPR000085">
    <property type="entry name" value="RuvA"/>
</dbReference>
<dbReference type="AlphaFoldDB" id="A0A096BK26"/>
<keyword evidence="9" id="KW-0347">Helicase</keyword>
<keyword evidence="4 6" id="KW-0233">DNA recombination</keyword>
<dbReference type="Pfam" id="PF01330">
    <property type="entry name" value="RuvA_N"/>
    <property type="match status" value="1"/>
</dbReference>
<dbReference type="GO" id="GO:0000400">
    <property type="term" value="F:four-way junction DNA binding"/>
    <property type="evidence" value="ECO:0007669"/>
    <property type="project" value="UniProtKB-UniRule"/>
</dbReference>
<evidence type="ECO:0000259" key="8">
    <source>
        <dbReference type="Pfam" id="PF07499"/>
    </source>
</evidence>
<keyword evidence="5 6" id="KW-0234">DNA repair</keyword>
<evidence type="ECO:0000256" key="6">
    <source>
        <dbReference type="HAMAP-Rule" id="MF_00031"/>
    </source>
</evidence>
<comment type="caution">
    <text evidence="9">The sequence shown here is derived from an EMBL/GenBank/DDBJ whole genome shotgun (WGS) entry which is preliminary data.</text>
</comment>
<dbReference type="EMBL" id="AZTB01000001">
    <property type="protein sequence ID" value="KGG81525.1"/>
    <property type="molecule type" value="Genomic_DNA"/>
</dbReference>
<dbReference type="Gene3D" id="1.10.150.20">
    <property type="entry name" value="5' to 3' exonuclease, C-terminal subdomain"/>
    <property type="match status" value="1"/>
</dbReference>
<evidence type="ECO:0000256" key="5">
    <source>
        <dbReference type="ARBA" id="ARBA00023204"/>
    </source>
</evidence>
<keyword evidence="9" id="KW-0378">Hydrolase</keyword>
<feature type="region of interest" description="Domain I" evidence="6">
    <location>
        <begin position="1"/>
        <end position="64"/>
    </location>
</feature>
<dbReference type="SUPFAM" id="SSF50249">
    <property type="entry name" value="Nucleic acid-binding proteins"/>
    <property type="match status" value="1"/>
</dbReference>
<keyword evidence="9" id="KW-0547">Nucleotide-binding</keyword>
<evidence type="ECO:0000259" key="7">
    <source>
        <dbReference type="Pfam" id="PF01330"/>
    </source>
</evidence>
<protein>
    <recommendedName>
        <fullName evidence="6">Holliday junction branch migration complex subunit RuvA</fullName>
    </recommendedName>
</protein>
<proteinExistence type="inferred from homology"/>
<keyword evidence="2 6" id="KW-0227">DNA damage</keyword>
<evidence type="ECO:0000313" key="9">
    <source>
        <dbReference type="EMBL" id="KGG81525.1"/>
    </source>
</evidence>
<dbReference type="SUPFAM" id="SSF46929">
    <property type="entry name" value="DNA helicase RuvA subunit, C-terminal domain"/>
    <property type="match status" value="1"/>
</dbReference>
<organism evidence="9 10">
    <name type="scientific">Caloranaerobacter azorensis H53214</name>
    <dbReference type="NCBI Taxonomy" id="1156417"/>
    <lineage>
        <taxon>Bacteria</taxon>
        <taxon>Bacillati</taxon>
        <taxon>Bacillota</taxon>
        <taxon>Tissierellia</taxon>
        <taxon>Tissierellales</taxon>
        <taxon>Thermohalobacteraceae</taxon>
        <taxon>Caloranaerobacter</taxon>
    </lineage>
</organism>
<dbReference type="NCBIfam" id="TIGR00084">
    <property type="entry name" value="ruvA"/>
    <property type="match status" value="1"/>
</dbReference>
<dbReference type="SUPFAM" id="SSF47781">
    <property type="entry name" value="RuvA domain 2-like"/>
    <property type="match status" value="1"/>
</dbReference>
<dbReference type="STRING" id="1156417.Y919_00765"/>
<comment type="caution">
    <text evidence="6">Lacks conserved residue(s) required for the propagation of feature annotation.</text>
</comment>
<feature type="domain" description="DNA helicase Holliday junction RuvA type" evidence="7">
    <location>
        <begin position="1"/>
        <end position="62"/>
    </location>
</feature>
<dbReference type="InterPro" id="IPR010994">
    <property type="entry name" value="RuvA_2-like"/>
</dbReference>
<dbReference type="Gene3D" id="2.40.50.140">
    <property type="entry name" value="Nucleic acid-binding proteins"/>
    <property type="match status" value="1"/>
</dbReference>
<name>A0A096BK26_9FIRM</name>
<dbReference type="InterPro" id="IPR011114">
    <property type="entry name" value="RuvA_C"/>
</dbReference>
<accession>A0A096BK26</accession>
<dbReference type="Pfam" id="PF07499">
    <property type="entry name" value="RuvA_C"/>
    <property type="match status" value="1"/>
</dbReference>
<dbReference type="Gene3D" id="1.10.8.10">
    <property type="entry name" value="DNA helicase RuvA subunit, C-terminal domain"/>
    <property type="match status" value="1"/>
</dbReference>
<reference evidence="9 10" key="1">
    <citation type="submission" date="2013-12" db="EMBL/GenBank/DDBJ databases">
        <title>Draft genome sequence of Caloranaerobacter sp. H53214.</title>
        <authorList>
            <person name="Jiang L.J."/>
            <person name="Shao Z.Z."/>
            <person name="Long M.N."/>
        </authorList>
    </citation>
    <scope>NUCLEOTIDE SEQUENCE [LARGE SCALE GENOMIC DNA]</scope>
    <source>
        <strain evidence="9 10">H53214</strain>
    </source>
</reference>
<dbReference type="GO" id="GO:0009378">
    <property type="term" value="F:four-way junction helicase activity"/>
    <property type="evidence" value="ECO:0007669"/>
    <property type="project" value="InterPro"/>
</dbReference>
<evidence type="ECO:0000256" key="3">
    <source>
        <dbReference type="ARBA" id="ARBA00023125"/>
    </source>
</evidence>
<dbReference type="InterPro" id="IPR013849">
    <property type="entry name" value="DNA_helicase_Holl-junc_RuvA_I"/>
</dbReference>
<comment type="subunit">
    <text evidence="6">Homotetramer. Forms an RuvA(8)-RuvB(12)-Holliday junction (HJ) complex. HJ DNA is sandwiched between 2 RuvA tetramers; dsDNA enters through RuvA and exits via RuvB. An RuvB hexamer assembles on each DNA strand where it exits the tetramer. Each RuvB hexamer is contacted by two RuvA subunits (via domain III) on 2 adjacent RuvB subunits; this complex drives branch migration. In the full resolvosome a probable DNA-RuvA(4)-RuvB(12)-RuvC(2) complex forms which resolves the HJ.</text>
</comment>
<keyword evidence="1 6" id="KW-0963">Cytoplasm</keyword>
<dbReference type="GO" id="GO:0006281">
    <property type="term" value="P:DNA repair"/>
    <property type="evidence" value="ECO:0007669"/>
    <property type="project" value="UniProtKB-UniRule"/>
</dbReference>
<comment type="subcellular location">
    <subcellularLocation>
        <location evidence="6">Cytoplasm</location>
    </subcellularLocation>
</comment>
<comment type="function">
    <text evidence="6">The RuvA-RuvB-RuvC complex processes Holliday junction (HJ) DNA during genetic recombination and DNA repair, while the RuvA-RuvB complex plays an important role in the rescue of blocked DNA replication forks via replication fork reversal (RFR). RuvA specifically binds to HJ cruciform DNA, conferring on it an open structure. The RuvB hexamer acts as an ATP-dependent pump, pulling dsDNA into and through the RuvAB complex. HJ branch migration allows RuvC to scan DNA until it finds its consensus sequence, where it cleaves and resolves the cruciform DNA.</text>
</comment>
<keyword evidence="9" id="KW-0067">ATP-binding</keyword>
<comment type="similarity">
    <text evidence="6">Belongs to the RuvA family.</text>
</comment>
<dbReference type="GO" id="GO:0048476">
    <property type="term" value="C:Holliday junction resolvase complex"/>
    <property type="evidence" value="ECO:0007669"/>
    <property type="project" value="UniProtKB-UniRule"/>
</dbReference>
<keyword evidence="3 6" id="KW-0238">DNA-binding</keyword>